<accession>A0A8H7AP37</accession>
<evidence type="ECO:0000313" key="4">
    <source>
        <dbReference type="Proteomes" id="UP000606974"/>
    </source>
</evidence>
<evidence type="ECO:0000256" key="2">
    <source>
        <dbReference type="SAM" id="MobiDB-lite"/>
    </source>
</evidence>
<evidence type="ECO:0000256" key="1">
    <source>
        <dbReference type="SAM" id="Coils"/>
    </source>
</evidence>
<feature type="coiled-coil region" evidence="1">
    <location>
        <begin position="126"/>
        <end position="153"/>
    </location>
</feature>
<protein>
    <submittedName>
        <fullName evidence="3">Uncharacterized protein</fullName>
    </submittedName>
</protein>
<feature type="region of interest" description="Disordered" evidence="2">
    <location>
        <begin position="82"/>
        <end position="101"/>
    </location>
</feature>
<comment type="caution">
    <text evidence="3">The sequence shown here is derived from an EMBL/GenBank/DDBJ whole genome shotgun (WGS) entry which is preliminary data.</text>
</comment>
<gene>
    <name evidence="3" type="ORF">GJ744_006721</name>
</gene>
<dbReference type="EMBL" id="JAACFV010000030">
    <property type="protein sequence ID" value="KAF7510442.1"/>
    <property type="molecule type" value="Genomic_DNA"/>
</dbReference>
<proteinExistence type="predicted"/>
<sequence length="164" mass="18788">MLEKIKDYRPPPPPVRPSTPSNAEIPFQSPTTPLTPQALKAQAERLENATPSRYKSLIRKFVKGALIQVNTGVQIKKDLAASTAAESERRERRCQTQRQLQSGGVLKVSQARYMVKQRTEEGGTQLQRALWRIEDLRKEVEDERRKYANLVWSVENGYEEIDEP</sequence>
<feature type="region of interest" description="Disordered" evidence="2">
    <location>
        <begin position="1"/>
        <end position="34"/>
    </location>
</feature>
<name>A0A8H7AP37_9EURO</name>
<keyword evidence="1" id="KW-0175">Coiled coil</keyword>
<reference evidence="3" key="1">
    <citation type="submission" date="2020-02" db="EMBL/GenBank/DDBJ databases">
        <authorList>
            <person name="Palmer J.M."/>
        </authorList>
    </citation>
    <scope>NUCLEOTIDE SEQUENCE</scope>
    <source>
        <strain evidence="3">EPUS1.4</strain>
        <tissue evidence="3">Thallus</tissue>
    </source>
</reference>
<dbReference type="OrthoDB" id="4550724at2759"/>
<dbReference type="Proteomes" id="UP000606974">
    <property type="component" value="Unassembled WGS sequence"/>
</dbReference>
<organism evidence="3 4">
    <name type="scientific">Endocarpon pusillum</name>
    <dbReference type="NCBI Taxonomy" id="364733"/>
    <lineage>
        <taxon>Eukaryota</taxon>
        <taxon>Fungi</taxon>
        <taxon>Dikarya</taxon>
        <taxon>Ascomycota</taxon>
        <taxon>Pezizomycotina</taxon>
        <taxon>Eurotiomycetes</taxon>
        <taxon>Chaetothyriomycetidae</taxon>
        <taxon>Verrucariales</taxon>
        <taxon>Verrucariaceae</taxon>
        <taxon>Endocarpon</taxon>
    </lineage>
</organism>
<evidence type="ECO:0000313" key="3">
    <source>
        <dbReference type="EMBL" id="KAF7510442.1"/>
    </source>
</evidence>
<dbReference type="AlphaFoldDB" id="A0A8H7AP37"/>
<keyword evidence="4" id="KW-1185">Reference proteome</keyword>